<dbReference type="AlphaFoldDB" id="A0A9P0EQ45"/>
<protein>
    <recommendedName>
        <fullName evidence="1">FAD dependent oxidoreductase domain-containing protein</fullName>
    </recommendedName>
</protein>
<proteinExistence type="predicted"/>
<keyword evidence="3" id="KW-1185">Reference proteome</keyword>
<dbReference type="EMBL" id="CABFOC020000082">
    <property type="protein sequence ID" value="CAH0057997.1"/>
    <property type="molecule type" value="Genomic_DNA"/>
</dbReference>
<comment type="caution">
    <text evidence="2">The sequence shown here is derived from an EMBL/GenBank/DDBJ whole genome shotgun (WGS) entry which is preliminary data.</text>
</comment>
<evidence type="ECO:0000313" key="3">
    <source>
        <dbReference type="Proteomes" id="UP000775872"/>
    </source>
</evidence>
<dbReference type="Gene3D" id="3.30.9.10">
    <property type="entry name" value="D-Amino Acid Oxidase, subunit A, domain 2"/>
    <property type="match status" value="1"/>
</dbReference>
<organism evidence="2 3">
    <name type="scientific">Clonostachys solani</name>
    <dbReference type="NCBI Taxonomy" id="160281"/>
    <lineage>
        <taxon>Eukaryota</taxon>
        <taxon>Fungi</taxon>
        <taxon>Dikarya</taxon>
        <taxon>Ascomycota</taxon>
        <taxon>Pezizomycotina</taxon>
        <taxon>Sordariomycetes</taxon>
        <taxon>Hypocreomycetidae</taxon>
        <taxon>Hypocreales</taxon>
        <taxon>Bionectriaceae</taxon>
        <taxon>Clonostachys</taxon>
    </lineage>
</organism>
<feature type="domain" description="FAD dependent oxidoreductase" evidence="1">
    <location>
        <begin position="39"/>
        <end position="412"/>
    </location>
</feature>
<dbReference type="OrthoDB" id="429143at2759"/>
<reference evidence="2" key="1">
    <citation type="submission" date="2021-10" db="EMBL/GenBank/DDBJ databases">
        <authorList>
            <person name="Piombo E."/>
        </authorList>
    </citation>
    <scope>NUCLEOTIDE SEQUENCE</scope>
</reference>
<dbReference type="PANTHER" id="PTHR13847:SF260">
    <property type="entry name" value="FAD DEPENDENT OXIDOREDUCTASE DOMAIN-CONTAINING PROTEIN"/>
    <property type="match status" value="1"/>
</dbReference>
<dbReference type="InterPro" id="IPR006076">
    <property type="entry name" value="FAD-dep_OxRdtase"/>
</dbReference>
<dbReference type="Gene3D" id="3.50.50.60">
    <property type="entry name" value="FAD/NAD(P)-binding domain"/>
    <property type="match status" value="1"/>
</dbReference>
<gene>
    <name evidence="2" type="ORF">CSOL1703_00008474</name>
</gene>
<accession>A0A9P0EQ45</accession>
<evidence type="ECO:0000259" key="1">
    <source>
        <dbReference type="Pfam" id="PF01266"/>
    </source>
</evidence>
<dbReference type="GO" id="GO:0005737">
    <property type="term" value="C:cytoplasm"/>
    <property type="evidence" value="ECO:0007669"/>
    <property type="project" value="TreeGrafter"/>
</dbReference>
<dbReference type="PANTHER" id="PTHR13847">
    <property type="entry name" value="SARCOSINE DEHYDROGENASE-RELATED"/>
    <property type="match status" value="1"/>
</dbReference>
<dbReference type="SUPFAM" id="SSF51905">
    <property type="entry name" value="FAD/NAD(P)-binding domain"/>
    <property type="match status" value="1"/>
</dbReference>
<sequence length="456" mass="49349">MHPSLPAPASNLSHWHRTTRSFPHLNANRFAEVPASTKYLVIGSGITGAATAWELINSGVAGEDVLILEAREAVSGATGQNAGHVRPDAFRGFPRFSAIHGPEQAKLILENEKLHLQSVKDFVETHNIKCDFNYTTTIEVCMTEEYASHLAKVLSQYRKAGGDVSHIKFYQGDEAKAKTKVPAAISAYEWPAASNHPGKLTQWVLSDVISKGGKLWTHCPATKISKHRGTDGARWDIQTPRGIIAAETIIHCTNAYAGYLLPEISGVVTPRRAQAHAYVPPASLSGESALKSTLSLRYGPTNFFSVNQLKDGTVIMGGQAVRSDAERTPEYLEGRVSFDDTTHNPQITKNSIEEFSRLSSSPSNGPARPGEGFSHVWTGIVGETPDAVPFVGPLPGLDGQWICAGYNGHGMARIFQCAPGLVKLITGSSWAATGLPACFQFSKERLDRISRLKAKV</sequence>
<dbReference type="InterPro" id="IPR036188">
    <property type="entry name" value="FAD/NAD-bd_sf"/>
</dbReference>
<evidence type="ECO:0000313" key="2">
    <source>
        <dbReference type="EMBL" id="CAH0057997.1"/>
    </source>
</evidence>
<dbReference type="Pfam" id="PF01266">
    <property type="entry name" value="DAO"/>
    <property type="match status" value="1"/>
</dbReference>
<dbReference type="Proteomes" id="UP000775872">
    <property type="component" value="Unassembled WGS sequence"/>
</dbReference>
<name>A0A9P0EQ45_9HYPO</name>